<name>A0AAV5A0B3_9AGAM</name>
<sequence length="1025" mass="112854">MSTQRIPTPPPTYDQPNVPQTALKPYLTLPYLLSLSWLAYPILSLLFVAFRLQLSLASAQDAISNAKDDLLTSCNAAQHAATVAASLPRFMAVSTNKQIVDAVNSSLNGAREALILSLTVMEAIINFIVDTYRSTFLCFLELVVQGGLAILIGAVNELQSFIQSTFSGIRTNIQSDVAAANSAISTAINGINKILPFGASINVPQFSIPSLNALNNVTLPTDFETALLKLNSSLPSLSDLRSSIDNLIDTPFELVKKEINETFFGLTFNESLLAVPQSDTISFCGQLNTGVIDDLGQELIKVAKIGVILLIVLALLLVAGNCLLEWYKWRSLHRHLERTRRAWTSDPTVYHLNVNSSTPVLQMTDHNLLCLHATSMHPLLARIANRLATIFRLSPTQYTHLQFFFHYVFHPPALACFLIGFFGLLSVELQLLALGPVQAKFSDQVASTVADFSSAIAASMNASMKNQSTAYANEINGHILTVQSSINDGLFGWVNTTTTTLNTTIVTFYSDIQSAVTTVFGGTILDQPMQAFVRCLLGTKVTAIEDALTFLHNNLQVNFPVVNQSILVLSPEEVNEAAQPISEAAVGGGSGNSEGLVGRLVDTYVSSLRKERVMFAIFLGLWLFVVSIALLIIFWHSYGKNWMDSRKRMRWETEQRSRVIPFVHPQQSNRTEKLGSDLSKHQPVQNISDLPSFGPLNSPDRPGFFSLKKSAAAPTQVFRSLKPLSSDASSVDEDQDSTKFKEKFMGFKTLRRKTFGREIPTPDEEVATKRRTFVPSHKTEYFEVEVREERGRPWWQRLLKRRGSDDSFESGGEKTVLAQPLPALPLTVTSPKRLNPQLTIQTNIGIPISQRRKLPIVVQDEEVPLTAVVQDEAPMISQHSVPPRVAKPQLEQSRSETPSVSVPIILPLPSNFKPIVAVPESVQSSRVPVMNNLASRSAPGLNVPIHHGFVRPIPAETPSSPSPPSSPYNYTSLAPPVTRYHSRASSQTMPENPFATCFDDEYGIMEIPLRQTNPFSDSIGTPRAV</sequence>
<evidence type="ECO:0000256" key="2">
    <source>
        <dbReference type="ARBA" id="ARBA00004651"/>
    </source>
</evidence>
<dbReference type="AlphaFoldDB" id="A0AAV5A0B3"/>
<dbReference type="PANTHER" id="PTHR31030:SF1">
    <property type="entry name" value="PLASMA MEMBRANE FUSION PROTEIN PRM1"/>
    <property type="match status" value="1"/>
</dbReference>
<keyword evidence="8 10" id="KW-0472">Membrane</keyword>
<keyword evidence="6 10" id="KW-0184">Conjugation</keyword>
<proteinExistence type="inferred from homology"/>
<evidence type="ECO:0000256" key="10">
    <source>
        <dbReference type="RuleBase" id="RU366035"/>
    </source>
</evidence>
<dbReference type="EMBL" id="BPWL01000001">
    <property type="protein sequence ID" value="GJJ06455.1"/>
    <property type="molecule type" value="Genomic_DNA"/>
</dbReference>
<feature type="transmembrane region" description="Helical" evidence="10">
    <location>
        <begin position="613"/>
        <end position="638"/>
    </location>
</feature>
<keyword evidence="9" id="KW-0325">Glycoprotein</keyword>
<evidence type="ECO:0000256" key="1">
    <source>
        <dbReference type="ARBA" id="ARBA00002512"/>
    </source>
</evidence>
<dbReference type="InterPro" id="IPR026777">
    <property type="entry name" value="PRM1"/>
</dbReference>
<evidence type="ECO:0000256" key="5">
    <source>
        <dbReference type="ARBA" id="ARBA00022692"/>
    </source>
</evidence>
<comment type="subcellular location">
    <subcellularLocation>
        <location evidence="2 10">Cell membrane</location>
        <topology evidence="2 10">Multi-pass membrane protein</topology>
    </subcellularLocation>
</comment>
<feature type="transmembrane region" description="Helical" evidence="10">
    <location>
        <begin position="305"/>
        <end position="327"/>
    </location>
</feature>
<evidence type="ECO:0000256" key="9">
    <source>
        <dbReference type="ARBA" id="ARBA00023180"/>
    </source>
</evidence>
<feature type="transmembrane region" description="Helical" evidence="10">
    <location>
        <begin position="29"/>
        <end position="50"/>
    </location>
</feature>
<protein>
    <recommendedName>
        <fullName evidence="10">Plasma membrane fusion protein PRM1</fullName>
    </recommendedName>
</protein>
<reference evidence="11" key="1">
    <citation type="submission" date="2021-10" db="EMBL/GenBank/DDBJ databases">
        <title>De novo Genome Assembly of Clathrus columnatus (Basidiomycota, Fungi) Using Illumina and Nanopore Sequence Data.</title>
        <authorList>
            <person name="Ogiso-Tanaka E."/>
            <person name="Itagaki H."/>
            <person name="Hosoya T."/>
            <person name="Hosaka K."/>
        </authorList>
    </citation>
    <scope>NUCLEOTIDE SEQUENCE</scope>
    <source>
        <strain evidence="11">MO-923</strain>
    </source>
</reference>
<dbReference type="GO" id="GO:0005886">
    <property type="term" value="C:plasma membrane"/>
    <property type="evidence" value="ECO:0007669"/>
    <property type="project" value="UniProtKB-SubCell"/>
</dbReference>
<evidence type="ECO:0000256" key="4">
    <source>
        <dbReference type="ARBA" id="ARBA00022475"/>
    </source>
</evidence>
<comment type="similarity">
    <text evidence="3 10">Belongs to the PRM1 family.</text>
</comment>
<dbReference type="PANTHER" id="PTHR31030">
    <property type="entry name" value="PLASMA MEMBRANE FUSION PROTEIN PRM1"/>
    <property type="match status" value="1"/>
</dbReference>
<dbReference type="GO" id="GO:0032220">
    <property type="term" value="P:plasma membrane fusion involved in cytogamy"/>
    <property type="evidence" value="ECO:0007669"/>
    <property type="project" value="TreeGrafter"/>
</dbReference>
<dbReference type="Proteomes" id="UP001050691">
    <property type="component" value="Unassembled WGS sequence"/>
</dbReference>
<keyword evidence="12" id="KW-1185">Reference proteome</keyword>
<evidence type="ECO:0000256" key="8">
    <source>
        <dbReference type="ARBA" id="ARBA00023136"/>
    </source>
</evidence>
<evidence type="ECO:0000256" key="3">
    <source>
        <dbReference type="ARBA" id="ARBA00010780"/>
    </source>
</evidence>
<evidence type="ECO:0000313" key="11">
    <source>
        <dbReference type="EMBL" id="GJJ06455.1"/>
    </source>
</evidence>
<gene>
    <name evidence="11" type="ORF">Clacol_000647</name>
</gene>
<evidence type="ECO:0000256" key="6">
    <source>
        <dbReference type="ARBA" id="ARBA00022971"/>
    </source>
</evidence>
<feature type="transmembrane region" description="Helical" evidence="10">
    <location>
        <begin position="404"/>
        <end position="425"/>
    </location>
</feature>
<evidence type="ECO:0000256" key="7">
    <source>
        <dbReference type="ARBA" id="ARBA00022989"/>
    </source>
</evidence>
<comment type="caution">
    <text evidence="11">The sequence shown here is derived from an EMBL/GenBank/DDBJ whole genome shotgun (WGS) entry which is preliminary data.</text>
</comment>
<keyword evidence="7 10" id="KW-1133">Transmembrane helix</keyword>
<organism evidence="11 12">
    <name type="scientific">Clathrus columnatus</name>
    <dbReference type="NCBI Taxonomy" id="1419009"/>
    <lineage>
        <taxon>Eukaryota</taxon>
        <taxon>Fungi</taxon>
        <taxon>Dikarya</taxon>
        <taxon>Basidiomycota</taxon>
        <taxon>Agaricomycotina</taxon>
        <taxon>Agaricomycetes</taxon>
        <taxon>Phallomycetidae</taxon>
        <taxon>Phallales</taxon>
        <taxon>Clathraceae</taxon>
        <taxon>Clathrus</taxon>
    </lineage>
</organism>
<keyword evidence="4 10" id="KW-1003">Cell membrane</keyword>
<comment type="caution">
    <text evidence="10">Lacks conserved residue(s) required for the propagation of feature annotation.</text>
</comment>
<dbReference type="GO" id="GO:0043332">
    <property type="term" value="C:mating projection tip"/>
    <property type="evidence" value="ECO:0007669"/>
    <property type="project" value="UniProtKB-UniRule"/>
</dbReference>
<keyword evidence="5 10" id="KW-0812">Transmembrane</keyword>
<comment type="function">
    <text evidence="1 10">Involved in cell fusion during mating by stabilizing the plasma membrane fusion event.</text>
</comment>
<evidence type="ECO:0000313" key="12">
    <source>
        <dbReference type="Proteomes" id="UP001050691"/>
    </source>
</evidence>
<accession>A0AAV5A0B3</accession>